<dbReference type="InterPro" id="IPR044841">
    <property type="entry name" value="LUX/BOA-like"/>
</dbReference>
<keyword evidence="1" id="KW-0805">Transcription regulation</keyword>
<gene>
    <name evidence="4" type="ORF">HINF_LOCUS22262</name>
</gene>
<comment type="caution">
    <text evidence="4">The sequence shown here is derived from an EMBL/GenBank/DDBJ whole genome shotgun (WGS) entry which is preliminary data.</text>
</comment>
<accession>A0ABP1I763</accession>
<dbReference type="PANTHER" id="PTHR31442">
    <property type="entry name" value="HOMEODOMAIN-LIKE SUPERFAMILY PROTEIN-RELATED"/>
    <property type="match status" value="1"/>
</dbReference>
<dbReference type="EMBL" id="CAXDID020000062">
    <property type="protein sequence ID" value="CAL6010808.1"/>
    <property type="molecule type" value="Genomic_DNA"/>
</dbReference>
<protein>
    <submittedName>
        <fullName evidence="4">Uncharacterized protein</fullName>
    </submittedName>
</protein>
<dbReference type="InterPro" id="IPR006447">
    <property type="entry name" value="Myb_dom_plants"/>
</dbReference>
<evidence type="ECO:0000256" key="2">
    <source>
        <dbReference type="ARBA" id="ARBA00023163"/>
    </source>
</evidence>
<keyword evidence="2" id="KW-0804">Transcription</keyword>
<dbReference type="Proteomes" id="UP001642409">
    <property type="component" value="Unassembled WGS sequence"/>
</dbReference>
<evidence type="ECO:0000256" key="1">
    <source>
        <dbReference type="ARBA" id="ARBA00023015"/>
    </source>
</evidence>
<proteinExistence type="predicted"/>
<evidence type="ECO:0000313" key="4">
    <source>
        <dbReference type="EMBL" id="CAL6010808.1"/>
    </source>
</evidence>
<dbReference type="SUPFAM" id="SSF46689">
    <property type="entry name" value="Homeodomain-like"/>
    <property type="match status" value="1"/>
</dbReference>
<reference evidence="4 5" key="1">
    <citation type="submission" date="2024-07" db="EMBL/GenBank/DDBJ databases">
        <authorList>
            <person name="Akdeniz Z."/>
        </authorList>
    </citation>
    <scope>NUCLEOTIDE SEQUENCE [LARGE SCALE GENOMIC DNA]</scope>
</reference>
<keyword evidence="3" id="KW-0539">Nucleus</keyword>
<name>A0ABP1I763_9EUKA</name>
<organism evidence="4 5">
    <name type="scientific">Hexamita inflata</name>
    <dbReference type="NCBI Taxonomy" id="28002"/>
    <lineage>
        <taxon>Eukaryota</taxon>
        <taxon>Metamonada</taxon>
        <taxon>Diplomonadida</taxon>
        <taxon>Hexamitidae</taxon>
        <taxon>Hexamitinae</taxon>
        <taxon>Hexamita</taxon>
    </lineage>
</organism>
<dbReference type="InterPro" id="IPR009057">
    <property type="entry name" value="Homeodomain-like_sf"/>
</dbReference>
<evidence type="ECO:0000256" key="3">
    <source>
        <dbReference type="ARBA" id="ARBA00023242"/>
    </source>
</evidence>
<dbReference type="NCBIfam" id="TIGR01557">
    <property type="entry name" value="myb_SHAQKYF"/>
    <property type="match status" value="1"/>
</dbReference>
<sequence>MEKLPFEDQVIIEAAFIKLVNQCYGTNFTELKEALAHYQNNPVIPKSPSTNSNSNQLRNQDNVQEASNNKSFYFIDINRKDAYVWTIEMNTIFVVVCMFLGIQTCKPKQILELIGNINGITKSVIGSHLQKVRKQIVKEYRIQNSKEIENWMVPQDVHDERLTVIVQKWKETGFTGFSTKDMEKYLK</sequence>
<keyword evidence="5" id="KW-1185">Reference proteome</keyword>
<dbReference type="PANTHER" id="PTHR31442:SF21">
    <property type="entry name" value="TRANSCRIPTION FACTOR BOA-RELATED"/>
    <property type="match status" value="1"/>
</dbReference>
<dbReference type="Gene3D" id="1.10.10.60">
    <property type="entry name" value="Homeodomain-like"/>
    <property type="match status" value="1"/>
</dbReference>
<evidence type="ECO:0000313" key="5">
    <source>
        <dbReference type="Proteomes" id="UP001642409"/>
    </source>
</evidence>